<keyword evidence="2" id="KW-0472">Membrane</keyword>
<feature type="transmembrane region" description="Helical" evidence="2">
    <location>
        <begin position="73"/>
        <end position="95"/>
    </location>
</feature>
<feature type="transmembrane region" description="Helical" evidence="2">
    <location>
        <begin position="116"/>
        <end position="133"/>
    </location>
</feature>
<dbReference type="Proteomes" id="UP000659904">
    <property type="component" value="Unassembled WGS sequence"/>
</dbReference>
<keyword evidence="2" id="KW-1133">Transmembrane helix</keyword>
<organism evidence="3 4">
    <name type="scientific">Catellatospora citrea</name>
    <dbReference type="NCBI Taxonomy" id="53366"/>
    <lineage>
        <taxon>Bacteria</taxon>
        <taxon>Bacillati</taxon>
        <taxon>Actinomycetota</taxon>
        <taxon>Actinomycetes</taxon>
        <taxon>Micromonosporales</taxon>
        <taxon>Micromonosporaceae</taxon>
        <taxon>Catellatospora</taxon>
    </lineage>
</organism>
<dbReference type="AlphaFoldDB" id="A0A8J3KPU0"/>
<reference evidence="3 4" key="1">
    <citation type="submission" date="2021-01" db="EMBL/GenBank/DDBJ databases">
        <title>Whole genome shotgun sequence of Catellatospora citrea NBRC 14495.</title>
        <authorList>
            <person name="Komaki H."/>
            <person name="Tamura T."/>
        </authorList>
    </citation>
    <scope>NUCLEOTIDE SEQUENCE [LARGE SCALE GENOMIC DNA]</scope>
    <source>
        <strain evidence="3 4">NBRC 14495</strain>
    </source>
</reference>
<evidence type="ECO:0000256" key="1">
    <source>
        <dbReference type="SAM" id="MobiDB-lite"/>
    </source>
</evidence>
<proteinExistence type="predicted"/>
<evidence type="ECO:0000313" key="3">
    <source>
        <dbReference type="EMBL" id="GIG01179.1"/>
    </source>
</evidence>
<comment type="caution">
    <text evidence="3">The sequence shown here is derived from an EMBL/GenBank/DDBJ whole genome shotgun (WGS) entry which is preliminary data.</text>
</comment>
<name>A0A8J3KPU0_9ACTN</name>
<feature type="transmembrane region" description="Helical" evidence="2">
    <location>
        <begin position="145"/>
        <end position="163"/>
    </location>
</feature>
<protein>
    <submittedName>
        <fullName evidence="3">Uncharacterized protein</fullName>
    </submittedName>
</protein>
<accession>A0A8J3KPU0</accession>
<feature type="transmembrane region" description="Helical" evidence="2">
    <location>
        <begin position="175"/>
        <end position="200"/>
    </location>
</feature>
<gene>
    <name evidence="3" type="ORF">Cci01nite_62720</name>
</gene>
<keyword evidence="4" id="KW-1185">Reference proteome</keyword>
<evidence type="ECO:0000313" key="4">
    <source>
        <dbReference type="Proteomes" id="UP000659904"/>
    </source>
</evidence>
<sequence length="205" mass="22273">MDVLTQSHPVVGEDVARPAESRGRHRSRLRMRRGDAPTPSPRTMVAAVVLTWVAVIVESTMVPAHPLVQRMALFVHLASLLVGFGAVITVDWFALRWLLRRAQLRQVMAVAHEVHLLIWLGIAGLATSGALLRPDLGSTPTQVKLALVLAIALNGIQATAVHRRMADLPGRVPRLLLVRSALVALLSQAGWWGAMTIGFLNSHPS</sequence>
<keyword evidence="2" id="KW-0812">Transmembrane</keyword>
<evidence type="ECO:0000256" key="2">
    <source>
        <dbReference type="SAM" id="Phobius"/>
    </source>
</evidence>
<feature type="region of interest" description="Disordered" evidence="1">
    <location>
        <begin position="14"/>
        <end position="38"/>
    </location>
</feature>
<dbReference type="EMBL" id="BONH01000036">
    <property type="protein sequence ID" value="GIG01179.1"/>
    <property type="molecule type" value="Genomic_DNA"/>
</dbReference>
<feature type="transmembrane region" description="Helical" evidence="2">
    <location>
        <begin position="43"/>
        <end position="61"/>
    </location>
</feature>